<dbReference type="Gene3D" id="1.10.10.60">
    <property type="entry name" value="Homeodomain-like"/>
    <property type="match status" value="2"/>
</dbReference>
<evidence type="ECO:0000313" key="6">
    <source>
        <dbReference type="Proteomes" id="UP001515683"/>
    </source>
</evidence>
<keyword evidence="2" id="KW-0238">DNA-binding</keyword>
<proteinExistence type="predicted"/>
<dbReference type="Proteomes" id="UP001515683">
    <property type="component" value="Unassembled WGS sequence"/>
</dbReference>
<evidence type="ECO:0000256" key="1">
    <source>
        <dbReference type="ARBA" id="ARBA00023015"/>
    </source>
</evidence>
<dbReference type="InterPro" id="IPR009057">
    <property type="entry name" value="Homeodomain-like_sf"/>
</dbReference>
<comment type="caution">
    <text evidence="5">The sequence shown here is derived from an EMBL/GenBank/DDBJ whole genome shotgun (WGS) entry which is preliminary data.</text>
</comment>
<reference evidence="5 6" key="1">
    <citation type="journal article" date="2019" name="bioRxiv">
        <title>Bacteria contribute to plant secondary compound degradation in a generalist herbivore system.</title>
        <authorList>
            <person name="Francoeur C.B."/>
            <person name="Khadempour L."/>
            <person name="Moreira-Soto R.D."/>
            <person name="Gotting K."/>
            <person name="Book A.J."/>
            <person name="Pinto-Tomas A.A."/>
            <person name="Keefover-Ring K."/>
            <person name="Currie C.R."/>
        </authorList>
    </citation>
    <scope>NUCLEOTIDE SEQUENCE [LARGE SCALE GENOMIC DNA]</scope>
    <source>
        <strain evidence="5">Acro-835</strain>
    </source>
</reference>
<evidence type="ECO:0000256" key="3">
    <source>
        <dbReference type="ARBA" id="ARBA00023163"/>
    </source>
</evidence>
<dbReference type="RefSeq" id="WP_167014663.1">
    <property type="nucleotide sequence ID" value="NZ_VWXF01000004.1"/>
</dbReference>
<keyword evidence="1" id="KW-0805">Transcription regulation</keyword>
<evidence type="ECO:0000256" key="2">
    <source>
        <dbReference type="ARBA" id="ARBA00023125"/>
    </source>
</evidence>
<organism evidence="5 6">
    <name type="scientific">Candidatus Pantoea multigeneris</name>
    <dbReference type="NCBI Taxonomy" id="2608357"/>
    <lineage>
        <taxon>Bacteria</taxon>
        <taxon>Pseudomonadati</taxon>
        <taxon>Pseudomonadota</taxon>
        <taxon>Gammaproteobacteria</taxon>
        <taxon>Enterobacterales</taxon>
        <taxon>Erwiniaceae</taxon>
        <taxon>Pantoea</taxon>
    </lineage>
</organism>
<dbReference type="InterPro" id="IPR018060">
    <property type="entry name" value="HTH_AraC"/>
</dbReference>
<dbReference type="EMBL" id="VWXF01000004">
    <property type="protein sequence ID" value="NIF22185.1"/>
    <property type="molecule type" value="Genomic_DNA"/>
</dbReference>
<dbReference type="SUPFAM" id="SSF46689">
    <property type="entry name" value="Homeodomain-like"/>
    <property type="match status" value="2"/>
</dbReference>
<name>A0ABX0R9Z3_9GAMM</name>
<dbReference type="InterPro" id="IPR014710">
    <property type="entry name" value="RmlC-like_jellyroll"/>
</dbReference>
<dbReference type="InterPro" id="IPR018062">
    <property type="entry name" value="HTH_AraC-typ_CS"/>
</dbReference>
<dbReference type="PANTHER" id="PTHR11019">
    <property type="entry name" value="HTH-TYPE TRANSCRIPTIONAL REGULATOR NIMR"/>
    <property type="match status" value="1"/>
</dbReference>
<evidence type="ECO:0000313" key="5">
    <source>
        <dbReference type="EMBL" id="NIF22185.1"/>
    </source>
</evidence>
<dbReference type="PROSITE" id="PS01124">
    <property type="entry name" value="HTH_ARAC_FAMILY_2"/>
    <property type="match status" value="1"/>
</dbReference>
<dbReference type="Pfam" id="PF12833">
    <property type="entry name" value="HTH_18"/>
    <property type="match status" value="1"/>
</dbReference>
<sequence>MPNKIDDTPKVNTQPGWGCLARTYERGDIRLPHSHPQGQLLFAITGVMLVESANKRWVIPPQRALWLPSYVEHTFNVFSRTELRTVYFEPPFIALCQDFKARDEVHVIAVTDLFRQLIAGMFDQNYNAESHRLMASLLLQVLSETEILPAALPMPLDSRLHRAALEMMMHNNWHASLSQLAELATMSERTFSRQFVKDTGFTLRGWKQWARIYASLDLLANGISLKQIAFQLGFSCPAAFTAAFREVMGSTPGQFQQ</sequence>
<dbReference type="Gene3D" id="2.60.120.10">
    <property type="entry name" value="Jelly Rolls"/>
    <property type="match status" value="1"/>
</dbReference>
<accession>A0ABX0R9Z3</accession>
<dbReference type="SMART" id="SM00342">
    <property type="entry name" value="HTH_ARAC"/>
    <property type="match status" value="1"/>
</dbReference>
<dbReference type="Pfam" id="PF02311">
    <property type="entry name" value="AraC_binding"/>
    <property type="match status" value="1"/>
</dbReference>
<dbReference type="InterPro" id="IPR011051">
    <property type="entry name" value="RmlC_Cupin_sf"/>
</dbReference>
<dbReference type="InterPro" id="IPR003313">
    <property type="entry name" value="AraC-bd"/>
</dbReference>
<keyword evidence="6" id="KW-1185">Reference proteome</keyword>
<dbReference type="PROSITE" id="PS00041">
    <property type="entry name" value="HTH_ARAC_FAMILY_1"/>
    <property type="match status" value="1"/>
</dbReference>
<protein>
    <submittedName>
        <fullName evidence="5">AraC family transcriptional regulator</fullName>
    </submittedName>
</protein>
<keyword evidence="3" id="KW-0804">Transcription</keyword>
<feature type="domain" description="HTH araC/xylS-type" evidence="4">
    <location>
        <begin position="158"/>
        <end position="257"/>
    </location>
</feature>
<dbReference type="SUPFAM" id="SSF51182">
    <property type="entry name" value="RmlC-like cupins"/>
    <property type="match status" value="1"/>
</dbReference>
<gene>
    <name evidence="5" type="ORF">F3J40_11310</name>
</gene>
<dbReference type="PANTHER" id="PTHR11019:SF199">
    <property type="entry name" value="HTH-TYPE TRANSCRIPTIONAL REGULATOR NIMR"/>
    <property type="match status" value="1"/>
</dbReference>
<evidence type="ECO:0000259" key="4">
    <source>
        <dbReference type="PROSITE" id="PS01124"/>
    </source>
</evidence>
<dbReference type="CDD" id="cd06124">
    <property type="entry name" value="cupin_NimR-like_N"/>
    <property type="match status" value="1"/>
</dbReference>